<evidence type="ECO:0000256" key="5">
    <source>
        <dbReference type="SAM" id="Coils"/>
    </source>
</evidence>
<dbReference type="EMBL" id="JACOOW010000006">
    <property type="protein sequence ID" value="MBC5656523.1"/>
    <property type="molecule type" value="Genomic_DNA"/>
</dbReference>
<dbReference type="InterPro" id="IPR050095">
    <property type="entry name" value="ECF_ABC_transporter_ATP-bd"/>
</dbReference>
<feature type="coiled-coil region" evidence="5">
    <location>
        <begin position="328"/>
        <end position="355"/>
    </location>
</feature>
<name>A0AAW3X0A2_9CLOT</name>
<comment type="similarity">
    <text evidence="1">Belongs to the ABC transporter superfamily.</text>
</comment>
<dbReference type="PANTHER" id="PTHR43553">
    <property type="entry name" value="HEAVY METAL TRANSPORTER"/>
    <property type="match status" value="1"/>
</dbReference>
<keyword evidence="4" id="KW-0067">ATP-binding</keyword>
<dbReference type="SUPFAM" id="SSF52540">
    <property type="entry name" value="P-loop containing nucleoside triphosphate hydrolases"/>
    <property type="match status" value="1"/>
</dbReference>
<evidence type="ECO:0000256" key="4">
    <source>
        <dbReference type="ARBA" id="ARBA00022840"/>
    </source>
</evidence>
<evidence type="ECO:0000259" key="6">
    <source>
        <dbReference type="Pfam" id="PF13166"/>
    </source>
</evidence>
<dbReference type="RefSeq" id="WP_118652390.1">
    <property type="nucleotide sequence ID" value="NZ_JACOOW010000006.1"/>
</dbReference>
<comment type="caution">
    <text evidence="7">The sequence shown here is derived from an EMBL/GenBank/DDBJ whole genome shotgun (WGS) entry which is preliminary data.</text>
</comment>
<keyword evidence="2" id="KW-0813">Transport</keyword>
<accession>A0AAW3X0A2</accession>
<dbReference type="AlphaFoldDB" id="A0AAW3X0A2"/>
<dbReference type="GO" id="GO:0043190">
    <property type="term" value="C:ATP-binding cassette (ABC) transporter complex"/>
    <property type="evidence" value="ECO:0007669"/>
    <property type="project" value="TreeGrafter"/>
</dbReference>
<keyword evidence="3" id="KW-0547">Nucleotide-binding</keyword>
<keyword evidence="8" id="KW-1185">Reference proteome</keyword>
<evidence type="ECO:0000313" key="7">
    <source>
        <dbReference type="EMBL" id="MBC5656523.1"/>
    </source>
</evidence>
<evidence type="ECO:0000256" key="1">
    <source>
        <dbReference type="ARBA" id="ARBA00005417"/>
    </source>
</evidence>
<dbReference type="InterPro" id="IPR026866">
    <property type="entry name" value="CR006_AAA"/>
</dbReference>
<dbReference type="GO" id="GO:0042626">
    <property type="term" value="F:ATPase-coupled transmembrane transporter activity"/>
    <property type="evidence" value="ECO:0007669"/>
    <property type="project" value="TreeGrafter"/>
</dbReference>
<protein>
    <submittedName>
        <fullName evidence="7">AAA family ATPase</fullName>
    </submittedName>
</protein>
<feature type="domain" description="Protein CR006 P-loop" evidence="6">
    <location>
        <begin position="329"/>
        <end position="489"/>
    </location>
</feature>
<sequence length="707" mass="81324">MYQIKIENCNNIAEGELTIEDGKLNILYGINGTGKTTIAKAIEFSKEPQKIEELQSFFTENPASVSISPEVGKILVFNEDFVRDIVFKEDEVIQNSFEVFLKTPNYSQKKAQLDRHLQALHNIMKQDEEIQGLQRLLEQIAGKFKRNTNGKLSKTGVYKSVLSKSNLYNIPEELDSYRPFITNTEINIPWIDWKSKGDAFDVGDGCPYCSETLNRSVHNQRKEVFKKTYKKADSQNLKDLLDLLESLRIYIKPEKYDELVSYVKTDVPEDIISAILEKLLLELDIMLKRFAAIVEFGNRKIVLADISKLDQQINEMEIPKNFFEIFGGEKIENVIKRINDQVLELRSEAAVLKREMGALKGVMQATIQASQTDINEFLKTAGINYELVILAEDENNSRTILKQCFSEERTDVTKIRDHLSWGEKNAFALILFMYYAVMQNPDLIILDDPISSFDTNKKYAILHRMFKNIGKRDVSLEGKTVLFLTHDFEPITDFIVVGKLGEEKAQASFVCNEHGIVKAHKIDPNSDVKLITIECSEIAKNTDINIVSRVAFLRKLSELNGRNGDWDFVYEILSCLIHANEIKRKLGNNTYIDIDPGDIAMGISKIKEYIPDFDYDELKNNIYTKEGVKNLYNAETNAYLKVQLFREMNEILTHNEVRITQMDGAWYKFIDETYHIENDYLHFLDIIKFNIVPSYIIDNVDEIVSGI</sequence>
<dbReference type="GO" id="GO:0005524">
    <property type="term" value="F:ATP binding"/>
    <property type="evidence" value="ECO:0007669"/>
    <property type="project" value="UniProtKB-KW"/>
</dbReference>
<dbReference type="Gene3D" id="3.40.50.300">
    <property type="entry name" value="P-loop containing nucleotide triphosphate hydrolases"/>
    <property type="match status" value="2"/>
</dbReference>
<evidence type="ECO:0000313" key="8">
    <source>
        <dbReference type="Proteomes" id="UP000653904"/>
    </source>
</evidence>
<dbReference type="InterPro" id="IPR027417">
    <property type="entry name" value="P-loop_NTPase"/>
</dbReference>
<evidence type="ECO:0000256" key="2">
    <source>
        <dbReference type="ARBA" id="ARBA00022448"/>
    </source>
</evidence>
<organism evidence="7 8">
    <name type="scientific">Clostridium segne</name>
    <dbReference type="NCBI Taxonomy" id="2763038"/>
    <lineage>
        <taxon>Bacteria</taxon>
        <taxon>Bacillati</taxon>
        <taxon>Bacillota</taxon>
        <taxon>Clostridia</taxon>
        <taxon>Eubacteriales</taxon>
        <taxon>Clostridiaceae</taxon>
        <taxon>Clostridium</taxon>
    </lineage>
</organism>
<keyword evidence="5" id="KW-0175">Coiled coil</keyword>
<dbReference type="Pfam" id="PF13166">
    <property type="entry name" value="AAA_13"/>
    <property type="match status" value="2"/>
</dbReference>
<evidence type="ECO:0000256" key="3">
    <source>
        <dbReference type="ARBA" id="ARBA00022741"/>
    </source>
</evidence>
<feature type="domain" description="Protein CR006 P-loop" evidence="6">
    <location>
        <begin position="22"/>
        <end position="154"/>
    </location>
</feature>
<proteinExistence type="inferred from homology"/>
<dbReference type="Proteomes" id="UP000653904">
    <property type="component" value="Unassembled WGS sequence"/>
</dbReference>
<reference evidence="7 8" key="1">
    <citation type="submission" date="2020-08" db="EMBL/GenBank/DDBJ databases">
        <title>Genome public.</title>
        <authorList>
            <person name="Liu C."/>
            <person name="Sun Q."/>
        </authorList>
    </citation>
    <scope>NUCLEOTIDE SEQUENCE [LARGE SCALE GENOMIC DNA]</scope>
    <source>
        <strain evidence="7 8">BX14</strain>
    </source>
</reference>
<gene>
    <name evidence="7" type="ORF">H8S19_05470</name>
</gene>